<keyword evidence="2" id="KW-1185">Reference proteome</keyword>
<evidence type="ECO:0000313" key="1">
    <source>
        <dbReference type="EMBL" id="GBP65242.1"/>
    </source>
</evidence>
<evidence type="ECO:0000313" key="2">
    <source>
        <dbReference type="Proteomes" id="UP000299102"/>
    </source>
</evidence>
<reference evidence="1 2" key="1">
    <citation type="journal article" date="2019" name="Commun. Biol.">
        <title>The bagworm genome reveals a unique fibroin gene that provides high tensile strength.</title>
        <authorList>
            <person name="Kono N."/>
            <person name="Nakamura H."/>
            <person name="Ohtoshi R."/>
            <person name="Tomita M."/>
            <person name="Numata K."/>
            <person name="Arakawa K."/>
        </authorList>
    </citation>
    <scope>NUCLEOTIDE SEQUENCE [LARGE SCALE GENOMIC DNA]</scope>
</reference>
<dbReference type="AlphaFoldDB" id="A0A4C1XQI1"/>
<accession>A0A4C1XQI1</accession>
<gene>
    <name evidence="1" type="ORF">EVAR_49042_1</name>
</gene>
<dbReference type="Proteomes" id="UP000299102">
    <property type="component" value="Unassembled WGS sequence"/>
</dbReference>
<organism evidence="1 2">
    <name type="scientific">Eumeta variegata</name>
    <name type="common">Bagworm moth</name>
    <name type="synonym">Eumeta japonica</name>
    <dbReference type="NCBI Taxonomy" id="151549"/>
    <lineage>
        <taxon>Eukaryota</taxon>
        <taxon>Metazoa</taxon>
        <taxon>Ecdysozoa</taxon>
        <taxon>Arthropoda</taxon>
        <taxon>Hexapoda</taxon>
        <taxon>Insecta</taxon>
        <taxon>Pterygota</taxon>
        <taxon>Neoptera</taxon>
        <taxon>Endopterygota</taxon>
        <taxon>Lepidoptera</taxon>
        <taxon>Glossata</taxon>
        <taxon>Ditrysia</taxon>
        <taxon>Tineoidea</taxon>
        <taxon>Psychidae</taxon>
        <taxon>Oiketicinae</taxon>
        <taxon>Eumeta</taxon>
    </lineage>
</organism>
<name>A0A4C1XQI1_EUMVA</name>
<dbReference type="EMBL" id="BGZK01000923">
    <property type="protein sequence ID" value="GBP65242.1"/>
    <property type="molecule type" value="Genomic_DNA"/>
</dbReference>
<protein>
    <submittedName>
        <fullName evidence="1">Uncharacterized protein</fullName>
    </submittedName>
</protein>
<proteinExistence type="predicted"/>
<comment type="caution">
    <text evidence="1">The sequence shown here is derived from an EMBL/GenBank/DDBJ whole genome shotgun (WGS) entry which is preliminary data.</text>
</comment>
<sequence length="269" mass="30759">MHGKPLSRRRGIPKDLAVYMTRFLLLLRCCFYSDFGDANGSCNPFNANISTRTQECVYITHGNFHNIVEIIIIHDIEDDTFENFGNISKRQEVKIVCRQDESALTESLVARNNKILENLKFTGSRRRHQPRSRRRYVTMAFLGKAFRQKRVEYRTRRVVAPSNWAGARHIRTTGQVVSFFAAVCVHDRETGNVDYSALKPRPVAEPDSLAAFVSCKDDCPFSMMDVVSLLRLLSAARDHCEPMRFSNSAGFAGEWCAERTRQLIMQKAT</sequence>